<evidence type="ECO:0000313" key="2">
    <source>
        <dbReference type="Proteomes" id="UP000028661"/>
    </source>
</evidence>
<organism evidence="1 2">
    <name type="scientific">Vibrio phage ICP2_2011_A</name>
    <dbReference type="NCBI Taxonomy" id="1529057"/>
    <lineage>
        <taxon>Viruses</taxon>
        <taxon>Duplodnaviria</taxon>
        <taxon>Heunggongvirae</taxon>
        <taxon>Uroviricota</taxon>
        <taxon>Caudoviricetes</taxon>
        <taxon>Zobellviridae</taxon>
        <taxon>Icepovirus</taxon>
        <taxon>Icepovirus bengalense</taxon>
    </lineage>
</organism>
<reference evidence="2" key="1">
    <citation type="journal article" date="2014" name="Elife">
        <title>Evolutionary consequences of intra-patient phage predation on microbial populations.</title>
        <authorList>
            <person name="Seed K.D."/>
            <person name="Yen M."/>
            <person name="Shapiro B.J."/>
            <person name="Hilaire I.J."/>
            <person name="Charles R.C."/>
            <person name="Teng J.E."/>
            <person name="Ivers L.C."/>
            <person name="Boncy J."/>
            <person name="Harris J.B."/>
            <person name="Camilli A."/>
        </authorList>
    </citation>
    <scope>NUCLEOTIDE SEQUENCE [LARGE SCALE GENOMIC DNA]</scope>
</reference>
<dbReference type="EMBL" id="KM224878">
    <property type="protein sequence ID" value="AII27083.1"/>
    <property type="molecule type" value="Genomic_DNA"/>
</dbReference>
<proteinExistence type="predicted"/>
<dbReference type="Proteomes" id="UP000028661">
    <property type="component" value="Segment"/>
</dbReference>
<name>A0A076G597_9CAUD</name>
<sequence length="58" mass="7179">MKRFAIAYTAQEGRNTKVKVFWTNAEDKEIAMFNFKYYREEQTDQHIINWYEMHQITN</sequence>
<gene>
    <name evidence="1" type="ORF">ICP22011A_0039</name>
</gene>
<evidence type="ECO:0000313" key="1">
    <source>
        <dbReference type="EMBL" id="AII27083.1"/>
    </source>
</evidence>
<accession>A0A076G597</accession>
<protein>
    <submittedName>
        <fullName evidence="1">Uncharacterized protein</fullName>
    </submittedName>
</protein>